<comment type="subcellular location">
    <subcellularLocation>
        <location evidence="1">Cell membrane</location>
        <topology evidence="1">Multi-pass membrane protein</topology>
    </subcellularLocation>
</comment>
<sequence>MTTPTTHETSPVLPLPARLGYGAAVLGGVLAAASAAMSWTWTPDFPGDLTYYGSPAGLQWLALAGGLLTALLALAAAGLKGLRWLSPSGGHNGVLLAALGTMAVCWYAVAAIAVELNGLVNLDPGGWLAAAGSLLAVVGALGLPLDRRRTVRHPELHWGLYAALVVSVVLRVGFGQGWALHAVPPGIRPIFTENLWFFVALPLAIAGFRLWRLLDGWLRIGRIERPLPAARKLPAWAEILVVTAVFAVGLGVVEFGVSTEYGELFVGFLLLTAFGTAALLASGAIGRLRELTARNRAVTTGAAFAAAGAFPFTQGSETYVLIGTNILIFATVALGLNVVVGLAGLLDLGYVAFLGVGAYAAALVSGSQFSVFSGVHLPFPVAVLIGALAALVFGVVIGAPTLRLRGDYLAIVTLGFGEIFRIAMNNLDGRSGPSLTNGPNGIAAIPDVNLFGFDFGSAHDFAGLHLGKNGNYLLLMLVATAIVVTVFGRVANSRIGRAWVAIREDETAAEAMGINGFRVKLIAFALGATLAGLAGAVQAHVSGAISPDQYLFSSPTPPNSAFLLAAVILGGMGTISGPLVGAALLFLIPAKLEFLQSYQLLAFGVALILLMRFRPEGLIAGRRQQLEFHEAQLPAQAAPTDDVPTKAGA</sequence>
<dbReference type="PANTHER" id="PTHR30482:SF10">
    <property type="entry name" value="HIGH-AFFINITY BRANCHED-CHAIN AMINO ACID TRANSPORT PROTEIN BRAE"/>
    <property type="match status" value="1"/>
</dbReference>
<dbReference type="Pfam" id="PF02653">
    <property type="entry name" value="BPD_transp_2"/>
    <property type="match status" value="1"/>
</dbReference>
<feature type="transmembrane region" description="Helical" evidence="6">
    <location>
        <begin position="21"/>
        <end position="41"/>
    </location>
</feature>
<feature type="transmembrane region" description="Helical" evidence="6">
    <location>
        <begin position="61"/>
        <end position="82"/>
    </location>
</feature>
<dbReference type="InterPro" id="IPR001851">
    <property type="entry name" value="ABC_transp_permease"/>
</dbReference>
<feature type="transmembrane region" description="Helical" evidence="6">
    <location>
        <begin position="126"/>
        <end position="144"/>
    </location>
</feature>
<feature type="transmembrane region" description="Helical" evidence="6">
    <location>
        <begin position="521"/>
        <end position="541"/>
    </location>
</feature>
<evidence type="ECO:0000256" key="2">
    <source>
        <dbReference type="ARBA" id="ARBA00022475"/>
    </source>
</evidence>
<feature type="transmembrane region" description="Helical" evidence="6">
    <location>
        <begin position="156"/>
        <end position="174"/>
    </location>
</feature>
<dbReference type="CDD" id="cd06581">
    <property type="entry name" value="TM_PBP1_LivM_like"/>
    <property type="match status" value="1"/>
</dbReference>
<feature type="transmembrane region" description="Helical" evidence="6">
    <location>
        <begin position="595"/>
        <end position="613"/>
    </location>
</feature>
<feature type="transmembrane region" description="Helical" evidence="6">
    <location>
        <begin position="265"/>
        <end position="285"/>
    </location>
</feature>
<accession>A0A3N4RPQ6</accession>
<keyword evidence="4 6" id="KW-1133">Transmembrane helix</keyword>
<keyword evidence="8" id="KW-1185">Reference proteome</keyword>
<evidence type="ECO:0000256" key="6">
    <source>
        <dbReference type="SAM" id="Phobius"/>
    </source>
</evidence>
<keyword evidence="2" id="KW-1003">Cell membrane</keyword>
<feature type="transmembrane region" description="Helical" evidence="6">
    <location>
        <begin position="377"/>
        <end position="399"/>
    </location>
</feature>
<evidence type="ECO:0000256" key="5">
    <source>
        <dbReference type="ARBA" id="ARBA00023136"/>
    </source>
</evidence>
<dbReference type="RefSeq" id="WP_123818822.1">
    <property type="nucleotide sequence ID" value="NZ_RKQG01000001.1"/>
</dbReference>
<evidence type="ECO:0000256" key="3">
    <source>
        <dbReference type="ARBA" id="ARBA00022692"/>
    </source>
</evidence>
<feature type="transmembrane region" description="Helical" evidence="6">
    <location>
        <begin position="235"/>
        <end position="253"/>
    </location>
</feature>
<dbReference type="GO" id="GO:0015658">
    <property type="term" value="F:branched-chain amino acid transmembrane transporter activity"/>
    <property type="evidence" value="ECO:0007669"/>
    <property type="project" value="InterPro"/>
</dbReference>
<evidence type="ECO:0000313" key="7">
    <source>
        <dbReference type="EMBL" id="RPE35333.1"/>
    </source>
</evidence>
<gene>
    <name evidence="7" type="ORF">EDD38_3682</name>
</gene>
<dbReference type="PANTHER" id="PTHR30482">
    <property type="entry name" value="HIGH-AFFINITY BRANCHED-CHAIN AMINO ACID TRANSPORT SYSTEM PERMEASE"/>
    <property type="match status" value="1"/>
</dbReference>
<dbReference type="InterPro" id="IPR043428">
    <property type="entry name" value="LivM-like"/>
</dbReference>
<feature type="transmembrane region" description="Helical" evidence="6">
    <location>
        <begin position="472"/>
        <end position="491"/>
    </location>
</feature>
<evidence type="ECO:0000256" key="1">
    <source>
        <dbReference type="ARBA" id="ARBA00004651"/>
    </source>
</evidence>
<name>A0A3N4RPQ6_9ACTN</name>
<feature type="transmembrane region" description="Helical" evidence="6">
    <location>
        <begin position="406"/>
        <end position="424"/>
    </location>
</feature>
<reference evidence="7 8" key="1">
    <citation type="submission" date="2018-11" db="EMBL/GenBank/DDBJ databases">
        <title>Sequencing the genomes of 1000 actinobacteria strains.</title>
        <authorList>
            <person name="Klenk H.-P."/>
        </authorList>
    </citation>
    <scope>NUCLEOTIDE SEQUENCE [LARGE SCALE GENOMIC DNA]</scope>
    <source>
        <strain evidence="7 8">DSM 44781</strain>
    </source>
</reference>
<protein>
    <submittedName>
        <fullName evidence="7">Branched-chain amino acid transport system permease protein</fullName>
    </submittedName>
</protein>
<evidence type="ECO:0000256" key="4">
    <source>
        <dbReference type="ARBA" id="ARBA00022989"/>
    </source>
</evidence>
<feature type="transmembrane region" description="Helical" evidence="6">
    <location>
        <begin position="561"/>
        <end position="588"/>
    </location>
</feature>
<keyword evidence="3 6" id="KW-0812">Transmembrane</keyword>
<feature type="transmembrane region" description="Helical" evidence="6">
    <location>
        <begin position="94"/>
        <end position="114"/>
    </location>
</feature>
<feature type="transmembrane region" description="Helical" evidence="6">
    <location>
        <begin position="350"/>
        <end position="371"/>
    </location>
</feature>
<organism evidence="7 8">
    <name type="scientific">Kitasatospora cineracea</name>
    <dbReference type="NCBI Taxonomy" id="88074"/>
    <lineage>
        <taxon>Bacteria</taxon>
        <taxon>Bacillati</taxon>
        <taxon>Actinomycetota</taxon>
        <taxon>Actinomycetes</taxon>
        <taxon>Kitasatosporales</taxon>
        <taxon>Streptomycetaceae</taxon>
        <taxon>Kitasatospora</taxon>
    </lineage>
</organism>
<feature type="transmembrane region" description="Helical" evidence="6">
    <location>
        <begin position="319"/>
        <end position="343"/>
    </location>
</feature>
<comment type="caution">
    <text evidence="7">The sequence shown here is derived from an EMBL/GenBank/DDBJ whole genome shotgun (WGS) entry which is preliminary data.</text>
</comment>
<keyword evidence="5 6" id="KW-0472">Membrane</keyword>
<dbReference type="Proteomes" id="UP000266906">
    <property type="component" value="Unassembled WGS sequence"/>
</dbReference>
<dbReference type="EMBL" id="RKQG01000001">
    <property type="protein sequence ID" value="RPE35333.1"/>
    <property type="molecule type" value="Genomic_DNA"/>
</dbReference>
<feature type="transmembrane region" description="Helical" evidence="6">
    <location>
        <begin position="194"/>
        <end position="214"/>
    </location>
</feature>
<dbReference type="AlphaFoldDB" id="A0A3N4RPQ6"/>
<evidence type="ECO:0000313" key="8">
    <source>
        <dbReference type="Proteomes" id="UP000266906"/>
    </source>
</evidence>
<dbReference type="GO" id="GO:0005886">
    <property type="term" value="C:plasma membrane"/>
    <property type="evidence" value="ECO:0007669"/>
    <property type="project" value="UniProtKB-SubCell"/>
</dbReference>
<feature type="transmembrane region" description="Helical" evidence="6">
    <location>
        <begin position="297"/>
        <end position="313"/>
    </location>
</feature>
<proteinExistence type="predicted"/>